<comment type="caution">
    <text evidence="2">The sequence shown here is derived from an EMBL/GenBank/DDBJ whole genome shotgun (WGS) entry which is preliminary data.</text>
</comment>
<evidence type="ECO:0000313" key="2">
    <source>
        <dbReference type="EMBL" id="MCW6533304.1"/>
    </source>
</evidence>
<organism evidence="2 3">
    <name type="scientific">Sphingomonas lycopersici</name>
    <dbReference type="NCBI Taxonomy" id="2951807"/>
    <lineage>
        <taxon>Bacteria</taxon>
        <taxon>Pseudomonadati</taxon>
        <taxon>Pseudomonadota</taxon>
        <taxon>Alphaproteobacteria</taxon>
        <taxon>Sphingomonadales</taxon>
        <taxon>Sphingomonadaceae</taxon>
        <taxon>Sphingomonas</taxon>
    </lineage>
</organism>
<proteinExistence type="predicted"/>
<reference evidence="2" key="1">
    <citation type="submission" date="2022-06" db="EMBL/GenBank/DDBJ databases">
        <title>Sphingomonas sp. nov. isolated from rhizosphere soil of tomato.</title>
        <authorList>
            <person name="Dong H."/>
            <person name="Gao R."/>
        </authorList>
    </citation>
    <scope>NUCLEOTIDE SEQUENCE</scope>
    <source>
        <strain evidence="2">MMSM24</strain>
    </source>
</reference>
<dbReference type="Proteomes" id="UP001165565">
    <property type="component" value="Unassembled WGS sequence"/>
</dbReference>
<gene>
    <name evidence="2" type="ORF">NEE01_00760</name>
</gene>
<dbReference type="Pfam" id="PF12770">
    <property type="entry name" value="CHAT"/>
    <property type="match status" value="1"/>
</dbReference>
<dbReference type="InterPro" id="IPR024983">
    <property type="entry name" value="CHAT_dom"/>
</dbReference>
<dbReference type="SUPFAM" id="SSF48452">
    <property type="entry name" value="TPR-like"/>
    <property type="match status" value="1"/>
</dbReference>
<sequence length="1041" mass="109589">MSGLRGLCATFAMLGLVGPSVCGVGFAQSGNKRALLDDSFRIGDDGGALCQAQSSSADPAARTMFDRAWMLVCRDAARPIGQVYMLRWSGGDDAAGLLDRLAASRKAAVTCDAASDAALPGLGAVSVRNCIANGSGYRIVSTRRNGRLYVAQGQAIYASALDLALRSVIAGRPVPGKIDIVTTGAGNSAAFARLQAATLDAQSALAEGYRRNAAGNYAEAAEFFDSLSDRFAQSPEAAGLTPVERANRAHEYLINRALQLSNLGLRDQADAAFARAHAIVTADAVQLRLRRNFEAMHHINGQDLAGALAILDRPLSDGAALAEAEAGSVALTPEAAAEMNSGVPEMKALGVRQDTKLTPHERAAIIDAQAGQLRGTILRLEGKPAEARAALTRAQADAVAIRDGRVTSITRLRAQLLGEIALTWEAQRDYGQAEALLRQALALLAAQYPETAAVNGARARLGAFLVRRGRTDDALATYGAIFASTAANHAALTGMANQLQPYFSLLAREIPQRPALAGDLFTASQMLVRPGAADTLELLARELSAGDDEAARLFRQSVSLSRDIERQRIVLAQLIQDAQQDASLRPRIAQQQADVDALAASQTATLAALEPYPQFRAVSPRIVSLAEMRATLKPGEGYFKLAQLGDAFYAIWIDDAGATGYQLAASAGDVAAKVAALRETISTEVNNTQTTYALDVPTARSLYTDLFAPIAPRLEKVRHLIFEPDGAMLQLPVTLLVADQAGVDAYERRVAQGADEFDFRGIAWLGRDHAVSTALSARAFRDARAAAPSTAQHRYIGFGDNAPVGGMIKAALTRGTVTGGVSADCGWPAAQWNSPISATELREAARAIGGTGNALMTGAAFTDDAVRARADLNQFRILHFATHGLVTPPRAGCPARPALVTSFADTPTSHGLLQFGEIFDLRLNADLVILSACDTAGVAGAEATRETGLTGGGGTFDGLVRAFIGAGSRSVIASHWPAPEAYHATERLIAGMFDAGGERPIGEALRAAQVRLMDDADTSHPFYWAGFAIVGDGARPLIAAR</sequence>
<name>A0AA41ZAI2_9SPHN</name>
<dbReference type="Gene3D" id="1.25.40.10">
    <property type="entry name" value="Tetratricopeptide repeat domain"/>
    <property type="match status" value="1"/>
</dbReference>
<evidence type="ECO:0000259" key="1">
    <source>
        <dbReference type="Pfam" id="PF12770"/>
    </source>
</evidence>
<accession>A0AA41ZAI2</accession>
<protein>
    <submittedName>
        <fullName evidence="2">CHAT domain-containing protein</fullName>
    </submittedName>
</protein>
<keyword evidence="3" id="KW-1185">Reference proteome</keyword>
<dbReference type="InterPro" id="IPR011990">
    <property type="entry name" value="TPR-like_helical_dom_sf"/>
</dbReference>
<dbReference type="AlphaFoldDB" id="A0AA41ZAI2"/>
<evidence type="ECO:0000313" key="3">
    <source>
        <dbReference type="Proteomes" id="UP001165565"/>
    </source>
</evidence>
<dbReference type="EMBL" id="JANFAV010000001">
    <property type="protein sequence ID" value="MCW6533304.1"/>
    <property type="molecule type" value="Genomic_DNA"/>
</dbReference>
<dbReference type="RefSeq" id="WP_265267351.1">
    <property type="nucleotide sequence ID" value="NZ_JANFAV010000001.1"/>
</dbReference>
<feature type="domain" description="CHAT" evidence="1">
    <location>
        <begin position="697"/>
        <end position="1032"/>
    </location>
</feature>